<reference evidence="3" key="1">
    <citation type="submission" date="2018-12" db="EMBL/GenBank/DDBJ databases">
        <title>Tengunoibacter tsumagoiensis gen. nov., sp. nov., Dictyobacter kobayashii sp. nov., D. alpinus sp. nov., and D. joshuensis sp. nov. and description of Dictyobacteraceae fam. nov. within the order Ktedonobacterales isolated from Tengu-no-mugimeshi.</title>
        <authorList>
            <person name="Wang C.M."/>
            <person name="Zheng Y."/>
            <person name="Sakai Y."/>
            <person name="Toyoda A."/>
            <person name="Minakuchi Y."/>
            <person name="Abe K."/>
            <person name="Yokota A."/>
            <person name="Yabe S."/>
        </authorList>
    </citation>
    <scope>NUCLEOTIDE SEQUENCE [LARGE SCALE GENOMIC DNA]</scope>
    <source>
        <strain evidence="3">S-27</strain>
    </source>
</reference>
<comment type="caution">
    <text evidence="2">The sequence shown here is derived from an EMBL/GenBank/DDBJ whole genome shotgun (WGS) entry which is preliminary data.</text>
</comment>
<organism evidence="2 3">
    <name type="scientific">Dictyobacter aurantiacus</name>
    <dbReference type="NCBI Taxonomy" id="1936993"/>
    <lineage>
        <taxon>Bacteria</taxon>
        <taxon>Bacillati</taxon>
        <taxon>Chloroflexota</taxon>
        <taxon>Ktedonobacteria</taxon>
        <taxon>Ktedonobacterales</taxon>
        <taxon>Dictyobacteraceae</taxon>
        <taxon>Dictyobacter</taxon>
    </lineage>
</organism>
<dbReference type="SUPFAM" id="SSF53335">
    <property type="entry name" value="S-adenosyl-L-methionine-dependent methyltransferases"/>
    <property type="match status" value="1"/>
</dbReference>
<evidence type="ECO:0000259" key="1">
    <source>
        <dbReference type="Pfam" id="PF08241"/>
    </source>
</evidence>
<feature type="domain" description="Methyltransferase type 11" evidence="1">
    <location>
        <begin position="214"/>
        <end position="306"/>
    </location>
</feature>
<dbReference type="CDD" id="cd02440">
    <property type="entry name" value="AdoMet_MTases"/>
    <property type="match status" value="1"/>
</dbReference>
<dbReference type="PANTHER" id="PTHR43464">
    <property type="entry name" value="METHYLTRANSFERASE"/>
    <property type="match status" value="1"/>
</dbReference>
<dbReference type="Pfam" id="PF08241">
    <property type="entry name" value="Methyltransf_11"/>
    <property type="match status" value="1"/>
</dbReference>
<dbReference type="RefSeq" id="WP_126601108.1">
    <property type="nucleotide sequence ID" value="NZ_BIFQ01000002.1"/>
</dbReference>
<sequence>MVSTETWWATLFSTLSTLEDIDVDYTLVESSALFAQGVVAGTESEQALNEAPDHLELSIQWDLAQRVADTFGVRETPGRHHSNERLDLSYQGLKLTFYIYFNTVVVTDPDRLRIEHMGRAVWVKALDYYLHAYPREHAVTRAVQSYFQRLQQHNSELNQRAWNQAAYGAWVQRHGEPATHAARIQQDPRARLASLNKYLPPVEGAKVMNLLGSHGSKAIALALLGARVTIVDISQENAHYAREVAAAVGVPLRYLVTDVLQLSPQELDGSYDLVFMEMGILHYFVDLAPLARIVRQLLRPGGLLILQDFHPVSTKLISSKGKKHRVSGNYFDKSLHVTDVAFSKHLAEKDATTETGRVYQRYWNLGEIVTAFATSGLVIQRLDEEPNTKIDDIGIPKTFTLTAIRSGLASDFLFTHENDRKITNAQTDPAADA</sequence>
<keyword evidence="3" id="KW-1185">Reference proteome</keyword>
<dbReference type="GO" id="GO:0010420">
    <property type="term" value="F:polyprenyldihydroxybenzoate methyltransferase activity"/>
    <property type="evidence" value="ECO:0007669"/>
    <property type="project" value="TreeGrafter"/>
</dbReference>
<dbReference type="OrthoDB" id="8385759at2"/>
<accession>A0A401ZNY7</accession>
<dbReference type="Proteomes" id="UP000287224">
    <property type="component" value="Unassembled WGS sequence"/>
</dbReference>
<dbReference type="AlphaFoldDB" id="A0A401ZNY7"/>
<dbReference type="InterPro" id="IPR029063">
    <property type="entry name" value="SAM-dependent_MTases_sf"/>
</dbReference>
<evidence type="ECO:0000313" key="2">
    <source>
        <dbReference type="EMBL" id="GCE08589.1"/>
    </source>
</evidence>
<dbReference type="InterPro" id="IPR013216">
    <property type="entry name" value="Methyltransf_11"/>
</dbReference>
<proteinExistence type="predicted"/>
<dbReference type="PANTHER" id="PTHR43464:SF23">
    <property type="entry name" value="JUVENILE HORMONE ACID O-METHYLTRANSFERASE"/>
    <property type="match status" value="1"/>
</dbReference>
<name>A0A401ZNY7_9CHLR</name>
<dbReference type="EMBL" id="BIFQ01000002">
    <property type="protein sequence ID" value="GCE08589.1"/>
    <property type="molecule type" value="Genomic_DNA"/>
</dbReference>
<dbReference type="Gene3D" id="3.40.50.150">
    <property type="entry name" value="Vaccinia Virus protein VP39"/>
    <property type="match status" value="1"/>
</dbReference>
<evidence type="ECO:0000313" key="3">
    <source>
        <dbReference type="Proteomes" id="UP000287224"/>
    </source>
</evidence>
<gene>
    <name evidence="2" type="ORF">KDAU_59180</name>
</gene>
<protein>
    <recommendedName>
        <fullName evidence="1">Methyltransferase type 11 domain-containing protein</fullName>
    </recommendedName>
</protein>